<evidence type="ECO:0000256" key="5">
    <source>
        <dbReference type="ARBA" id="ARBA00022840"/>
    </source>
</evidence>
<dbReference type="InterPro" id="IPR013758">
    <property type="entry name" value="Topo_IIA_A/C_ab"/>
</dbReference>
<dbReference type="GO" id="GO:0005524">
    <property type="term" value="F:ATP binding"/>
    <property type="evidence" value="ECO:0007669"/>
    <property type="project" value="UniProtKB-KW"/>
</dbReference>
<dbReference type="PROSITE" id="PS52040">
    <property type="entry name" value="TOPO_IIA"/>
    <property type="match status" value="1"/>
</dbReference>
<dbReference type="OrthoDB" id="276498at2759"/>
<keyword evidence="5" id="KW-0067">ATP-binding</keyword>
<organism evidence="11 12">
    <name type="scientific">Albugo candida</name>
    <dbReference type="NCBI Taxonomy" id="65357"/>
    <lineage>
        <taxon>Eukaryota</taxon>
        <taxon>Sar</taxon>
        <taxon>Stramenopiles</taxon>
        <taxon>Oomycota</taxon>
        <taxon>Peronosporomycetes</taxon>
        <taxon>Albuginales</taxon>
        <taxon>Albuginaceae</taxon>
        <taxon>Albugo</taxon>
    </lineage>
</organism>
<evidence type="ECO:0000256" key="9">
    <source>
        <dbReference type="PROSITE-ProRule" id="PRU01384"/>
    </source>
</evidence>
<dbReference type="EMBL" id="CAIX01001114">
    <property type="protein sequence ID" value="CCI11494.1"/>
    <property type="molecule type" value="Genomic_DNA"/>
</dbReference>
<evidence type="ECO:0000256" key="4">
    <source>
        <dbReference type="ARBA" id="ARBA00022741"/>
    </source>
</evidence>
<comment type="caution">
    <text evidence="11">The sequence shown here is derived from an EMBL/GenBank/DDBJ whole genome shotgun (WGS) entry which is preliminary data.</text>
</comment>
<dbReference type="InParanoid" id="A0A024FXY2"/>
<evidence type="ECO:0000256" key="8">
    <source>
        <dbReference type="ARBA" id="ARBA00023235"/>
    </source>
</evidence>
<dbReference type="GO" id="GO:0003677">
    <property type="term" value="F:DNA binding"/>
    <property type="evidence" value="ECO:0007669"/>
    <property type="project" value="UniProtKB-UniRule"/>
</dbReference>
<name>A0A024FXY2_9STRA</name>
<dbReference type="PANTHER" id="PTHR10169:SF38">
    <property type="entry name" value="DNA TOPOISOMERASE 2"/>
    <property type="match status" value="1"/>
</dbReference>
<dbReference type="InterPro" id="IPR013760">
    <property type="entry name" value="Topo_IIA-like_dom_sf"/>
</dbReference>
<dbReference type="GO" id="GO:0006265">
    <property type="term" value="P:DNA topological change"/>
    <property type="evidence" value="ECO:0007669"/>
    <property type="project" value="InterPro"/>
</dbReference>
<dbReference type="AlphaFoldDB" id="A0A024FXY2"/>
<proteinExistence type="predicted"/>
<keyword evidence="12" id="KW-1185">Reference proteome</keyword>
<dbReference type="GO" id="GO:0005634">
    <property type="term" value="C:nucleus"/>
    <property type="evidence" value="ECO:0007669"/>
    <property type="project" value="TreeGrafter"/>
</dbReference>
<dbReference type="EC" id="5.6.2.2" evidence="3"/>
<evidence type="ECO:0000256" key="7">
    <source>
        <dbReference type="ARBA" id="ARBA00023125"/>
    </source>
</evidence>
<evidence type="ECO:0000313" key="11">
    <source>
        <dbReference type="EMBL" id="CCI11494.1"/>
    </source>
</evidence>
<feature type="domain" description="Topo IIA-type catalytic" evidence="10">
    <location>
        <begin position="1"/>
        <end position="86"/>
    </location>
</feature>
<evidence type="ECO:0000256" key="1">
    <source>
        <dbReference type="ARBA" id="ARBA00000185"/>
    </source>
</evidence>
<dbReference type="STRING" id="65357.A0A024FXY2"/>
<dbReference type="SUPFAM" id="SSF56719">
    <property type="entry name" value="Type II DNA topoisomerase"/>
    <property type="match status" value="1"/>
</dbReference>
<protein>
    <recommendedName>
        <fullName evidence="3">DNA topoisomerase (ATP-hydrolyzing)</fullName>
        <ecNumber evidence="3">5.6.2.2</ecNumber>
    </recommendedName>
</protein>
<dbReference type="Proteomes" id="UP000053237">
    <property type="component" value="Unassembled WGS sequence"/>
</dbReference>
<dbReference type="InterPro" id="IPR050634">
    <property type="entry name" value="DNA_Topoisomerase_II"/>
</dbReference>
<keyword evidence="8" id="KW-0413">Isomerase</keyword>
<dbReference type="InterPro" id="IPR002205">
    <property type="entry name" value="Topo_IIA_dom_A"/>
</dbReference>
<accession>A0A024FXY2</accession>
<reference evidence="11 12" key="1">
    <citation type="submission" date="2012-05" db="EMBL/GenBank/DDBJ databases">
        <title>Recombination and specialization in a pathogen metapopulation.</title>
        <authorList>
            <person name="Gardiner A."/>
            <person name="Kemen E."/>
            <person name="Schultz-Larsen T."/>
            <person name="MacLean D."/>
            <person name="Van Oosterhout C."/>
            <person name="Jones J.D.G."/>
        </authorList>
    </citation>
    <scope>NUCLEOTIDE SEQUENCE [LARGE SCALE GENOMIC DNA]</scope>
    <source>
        <strain evidence="11 12">Ac Nc2</strain>
    </source>
</reference>
<evidence type="ECO:0000259" key="10">
    <source>
        <dbReference type="PROSITE" id="PS52040"/>
    </source>
</evidence>
<dbReference type="Gene3D" id="3.90.199.10">
    <property type="entry name" value="Topoisomerase II, domain 5"/>
    <property type="match status" value="1"/>
</dbReference>
<comment type="caution">
    <text evidence="9">Lacks conserved residue(s) required for the propagation of feature annotation.</text>
</comment>
<comment type="catalytic activity">
    <reaction evidence="1">
        <text>ATP-dependent breakage, passage and rejoining of double-stranded DNA.</text>
        <dbReference type="EC" id="5.6.2.2"/>
    </reaction>
</comment>
<sequence>MNGFKPSQRRVLYCWLKCNCKVEIKVVQLAGCVCERSWYHYSETNLHETIIKIAQGFSGCDHANPSSLNGQGVTRIVTRKDAHSPR</sequence>
<dbReference type="GO" id="GO:0003918">
    <property type="term" value="F:DNA topoisomerase type II (double strand cut, ATP-hydrolyzing) activity"/>
    <property type="evidence" value="ECO:0007669"/>
    <property type="project" value="UniProtKB-EC"/>
</dbReference>
<dbReference type="PRINTS" id="PR01158">
    <property type="entry name" value="TOPISMRASEII"/>
</dbReference>
<evidence type="ECO:0000313" key="12">
    <source>
        <dbReference type="Proteomes" id="UP000053237"/>
    </source>
</evidence>
<keyword evidence="4" id="KW-0547">Nucleotide-binding</keyword>
<dbReference type="InterPro" id="IPR001154">
    <property type="entry name" value="TopoII_euk"/>
</dbReference>
<keyword evidence="6" id="KW-0799">Topoisomerase</keyword>
<comment type="cofactor">
    <cofactor evidence="2">
        <name>Mg(2+)</name>
        <dbReference type="ChEBI" id="CHEBI:18420"/>
    </cofactor>
</comment>
<evidence type="ECO:0000256" key="2">
    <source>
        <dbReference type="ARBA" id="ARBA00001946"/>
    </source>
</evidence>
<dbReference type="GO" id="GO:0000819">
    <property type="term" value="P:sister chromatid segregation"/>
    <property type="evidence" value="ECO:0007669"/>
    <property type="project" value="TreeGrafter"/>
</dbReference>
<evidence type="ECO:0000256" key="3">
    <source>
        <dbReference type="ARBA" id="ARBA00012895"/>
    </source>
</evidence>
<dbReference type="PANTHER" id="PTHR10169">
    <property type="entry name" value="DNA TOPOISOMERASE/GYRASE"/>
    <property type="match status" value="1"/>
</dbReference>
<dbReference type="GO" id="GO:0000712">
    <property type="term" value="P:resolution of meiotic recombination intermediates"/>
    <property type="evidence" value="ECO:0007669"/>
    <property type="project" value="TreeGrafter"/>
</dbReference>
<evidence type="ECO:0000256" key="6">
    <source>
        <dbReference type="ARBA" id="ARBA00023029"/>
    </source>
</evidence>
<dbReference type="Pfam" id="PF00521">
    <property type="entry name" value="DNA_topoisoIV"/>
    <property type="match status" value="1"/>
</dbReference>
<keyword evidence="7 9" id="KW-0238">DNA-binding</keyword>
<gene>
    <name evidence="11" type="ORF">BN9_130130</name>
</gene>